<organism evidence="5 6">
    <name type="scientific">Shewanella zhuhaiensis</name>
    <dbReference type="NCBI Taxonomy" id="2919576"/>
    <lineage>
        <taxon>Bacteria</taxon>
        <taxon>Pseudomonadati</taxon>
        <taxon>Pseudomonadota</taxon>
        <taxon>Gammaproteobacteria</taxon>
        <taxon>Alteromonadales</taxon>
        <taxon>Shewanellaceae</taxon>
        <taxon>Shewanella</taxon>
    </lineage>
</organism>
<keyword evidence="6" id="KW-1185">Reference proteome</keyword>
<dbReference type="GO" id="GO:0008236">
    <property type="term" value="F:serine-type peptidase activity"/>
    <property type="evidence" value="ECO:0007669"/>
    <property type="project" value="UniProtKB-KW"/>
</dbReference>
<dbReference type="EMBL" id="JAKUDL010000004">
    <property type="protein sequence ID" value="MCH4295250.1"/>
    <property type="molecule type" value="Genomic_DNA"/>
</dbReference>
<accession>A0AAJ1FBQ2</accession>
<evidence type="ECO:0000256" key="1">
    <source>
        <dbReference type="ARBA" id="ARBA00006534"/>
    </source>
</evidence>
<evidence type="ECO:0000256" key="4">
    <source>
        <dbReference type="ARBA" id="ARBA00022825"/>
    </source>
</evidence>
<evidence type="ECO:0000313" key="5">
    <source>
        <dbReference type="EMBL" id="MCH4295250.1"/>
    </source>
</evidence>
<dbReference type="AlphaFoldDB" id="A0AAJ1FBQ2"/>
<dbReference type="InterPro" id="IPR005320">
    <property type="entry name" value="Peptidase_S51"/>
</dbReference>
<dbReference type="Gene3D" id="3.40.50.880">
    <property type="match status" value="1"/>
</dbReference>
<dbReference type="Proteomes" id="UP001297581">
    <property type="component" value="Unassembled WGS sequence"/>
</dbReference>
<dbReference type="RefSeq" id="WP_240591488.1">
    <property type="nucleotide sequence ID" value="NZ_JAKUDL010000004.1"/>
</dbReference>
<keyword evidence="2" id="KW-0645">Protease</keyword>
<keyword evidence="5" id="KW-0315">Glutamine amidotransferase</keyword>
<comment type="caution">
    <text evidence="5">The sequence shown here is derived from an EMBL/GenBank/DDBJ whole genome shotgun (WGS) entry which is preliminary data.</text>
</comment>
<reference evidence="5 6" key="1">
    <citation type="submission" date="2022-02" db="EMBL/GenBank/DDBJ databases">
        <title>The genome sequence of Shewanella sp. 3B26.</title>
        <authorList>
            <person name="Du J."/>
        </authorList>
    </citation>
    <scope>NUCLEOTIDE SEQUENCE [LARGE SCALE GENOMIC DNA]</scope>
    <source>
        <strain evidence="5 6">3B26</strain>
    </source>
</reference>
<name>A0AAJ1FBQ2_9GAMM</name>
<gene>
    <name evidence="5" type="ORF">MJ923_13145</name>
</gene>
<evidence type="ECO:0000313" key="6">
    <source>
        <dbReference type="Proteomes" id="UP001297581"/>
    </source>
</evidence>
<proteinExistence type="inferred from homology"/>
<evidence type="ECO:0000256" key="2">
    <source>
        <dbReference type="ARBA" id="ARBA00022670"/>
    </source>
</evidence>
<dbReference type="Pfam" id="PF03575">
    <property type="entry name" value="Peptidase_S51"/>
    <property type="match status" value="1"/>
</dbReference>
<evidence type="ECO:0000256" key="3">
    <source>
        <dbReference type="ARBA" id="ARBA00022801"/>
    </source>
</evidence>
<keyword evidence="4" id="KW-0720">Serine protease</keyword>
<comment type="similarity">
    <text evidence="1">Belongs to the peptidase S51 family.</text>
</comment>
<keyword evidence="3" id="KW-0378">Hydrolase</keyword>
<sequence length="208" mass="22296">MSLFLMSDTQAPGVQDKLKQWLAGIGPNPSVGYLASSADPTREYFAPVVELYDQLGAEIIAFAEPIHGPDCELYDPLFECDIIHLCDGNTFEYLHHLGASGLISRLQAFVVAGGHLVGVSAGAILMTPDIATAAYCGDEAVVPFQTTRGLNLVPFHLLVHVTDKEAMAQRLEVDGLPGSLYLMDDNDVIEVGGGEIKESGSPRLLLPM</sequence>
<dbReference type="GO" id="GO:0006508">
    <property type="term" value="P:proteolysis"/>
    <property type="evidence" value="ECO:0007669"/>
    <property type="project" value="UniProtKB-KW"/>
</dbReference>
<protein>
    <submittedName>
        <fullName evidence="5">Type 1 glutamine amidotransferase-like domain-containing protein</fullName>
    </submittedName>
</protein>
<dbReference type="SUPFAM" id="SSF52317">
    <property type="entry name" value="Class I glutamine amidotransferase-like"/>
    <property type="match status" value="1"/>
</dbReference>
<dbReference type="InterPro" id="IPR029062">
    <property type="entry name" value="Class_I_gatase-like"/>
</dbReference>